<dbReference type="GO" id="GO:0007017">
    <property type="term" value="P:microtubule-based process"/>
    <property type="evidence" value="ECO:0007669"/>
    <property type="project" value="InterPro"/>
</dbReference>
<accession>A0A0R3RX33</accession>
<reference evidence="3" key="1">
    <citation type="submission" date="2017-02" db="UniProtKB">
        <authorList>
            <consortium name="WormBaseParasite"/>
        </authorList>
    </citation>
    <scope>IDENTIFICATION</scope>
</reference>
<dbReference type="PANTHER" id="PTHR11886">
    <property type="entry name" value="DYNEIN LIGHT CHAIN"/>
    <property type="match status" value="1"/>
</dbReference>
<dbReference type="InterPro" id="IPR037177">
    <property type="entry name" value="DLC_sf"/>
</dbReference>
<dbReference type="SUPFAM" id="SSF54648">
    <property type="entry name" value="DLC"/>
    <property type="match status" value="1"/>
</dbReference>
<keyword evidence="1" id="KW-0493">Microtubule</keyword>
<dbReference type="SMART" id="SM01375">
    <property type="entry name" value="Dynein_light"/>
    <property type="match status" value="1"/>
</dbReference>
<keyword evidence="1" id="KW-0963">Cytoplasm</keyword>
<name>A0A0R3RX33_9BILA</name>
<dbReference type="WBParaSite" id="EEL_0000676501-mRNA-1">
    <property type="protein sequence ID" value="EEL_0000676501-mRNA-1"/>
    <property type="gene ID" value="EEL_0000676501"/>
</dbReference>
<dbReference type="GO" id="GO:0045505">
    <property type="term" value="F:dynein intermediate chain binding"/>
    <property type="evidence" value="ECO:0007669"/>
    <property type="project" value="TreeGrafter"/>
</dbReference>
<comment type="subcellular location">
    <subcellularLocation>
        <location evidence="1">Cytoplasm</location>
        <location evidence="1">Cytoskeleton</location>
    </subcellularLocation>
</comment>
<dbReference type="STRING" id="1147741.A0A0R3RX33"/>
<organism evidence="2 3">
    <name type="scientific">Elaeophora elaphi</name>
    <dbReference type="NCBI Taxonomy" id="1147741"/>
    <lineage>
        <taxon>Eukaryota</taxon>
        <taxon>Metazoa</taxon>
        <taxon>Ecdysozoa</taxon>
        <taxon>Nematoda</taxon>
        <taxon>Chromadorea</taxon>
        <taxon>Rhabditida</taxon>
        <taxon>Spirurina</taxon>
        <taxon>Spiruromorpha</taxon>
        <taxon>Filarioidea</taxon>
        <taxon>Onchocercidae</taxon>
        <taxon>Elaeophora</taxon>
    </lineage>
</organism>
<proteinExistence type="inferred from homology"/>
<sequence length="140" mass="15832">MAIARHIMMNFEQRYGPPWCCANCLRSCPKTEIMSDSQTIDDPNPNLGTEIGNAQILATGMDAEKQQYAVQCANEAIAQHSNQNMAIAQYIMSHFEERYGSPWHCFVSDGTLGFYVRYDASNHIYFSLGSITVFLFKNQC</sequence>
<dbReference type="PANTHER" id="PTHR11886:SF35">
    <property type="entry name" value="DYNEIN LIGHT CHAIN"/>
    <property type="match status" value="1"/>
</dbReference>
<comment type="similarity">
    <text evidence="1">Belongs to the dynein light chain family.</text>
</comment>
<evidence type="ECO:0000256" key="1">
    <source>
        <dbReference type="RuleBase" id="RU365010"/>
    </source>
</evidence>
<dbReference type="Gene3D" id="3.30.740.10">
    <property type="entry name" value="Protein Inhibitor Of Neuronal Nitric Oxide Synthase"/>
    <property type="match status" value="1"/>
</dbReference>
<dbReference type="Pfam" id="PF01221">
    <property type="entry name" value="Dynein_light"/>
    <property type="match status" value="1"/>
</dbReference>
<keyword evidence="1" id="KW-0206">Cytoskeleton</keyword>
<evidence type="ECO:0000313" key="3">
    <source>
        <dbReference type="WBParaSite" id="EEL_0000676501-mRNA-1"/>
    </source>
</evidence>
<dbReference type="AlphaFoldDB" id="A0A0R3RX33"/>
<evidence type="ECO:0000313" key="2">
    <source>
        <dbReference type="Proteomes" id="UP000050640"/>
    </source>
</evidence>
<dbReference type="GO" id="GO:0005868">
    <property type="term" value="C:cytoplasmic dynein complex"/>
    <property type="evidence" value="ECO:0007669"/>
    <property type="project" value="TreeGrafter"/>
</dbReference>
<keyword evidence="2" id="KW-1185">Reference proteome</keyword>
<keyword evidence="1" id="KW-0505">Motor protein</keyword>
<dbReference type="InterPro" id="IPR001372">
    <property type="entry name" value="Dynein_light_chain_typ-1/2"/>
</dbReference>
<dbReference type="GO" id="GO:0005874">
    <property type="term" value="C:microtubule"/>
    <property type="evidence" value="ECO:0007669"/>
    <property type="project" value="UniProtKB-KW"/>
</dbReference>
<dbReference type="Proteomes" id="UP000050640">
    <property type="component" value="Unplaced"/>
</dbReference>
<keyword evidence="1" id="KW-0243">Dynein</keyword>
<protein>
    <recommendedName>
        <fullName evidence="1">Dynein light chain</fullName>
    </recommendedName>
</protein>